<dbReference type="RefSeq" id="WP_088712681.1">
    <property type="nucleotide sequence ID" value="NZ_NFZT01000001.1"/>
</dbReference>
<name>A0A219B6G8_9SPHN</name>
<protein>
    <recommendedName>
        <fullName evidence="4">DUF2842 domain-containing protein</fullName>
    </recommendedName>
</protein>
<proteinExistence type="predicted"/>
<organism evidence="2 3">
    <name type="scientific">Pacificimonas flava</name>
    <dbReference type="NCBI Taxonomy" id="1234595"/>
    <lineage>
        <taxon>Bacteria</taxon>
        <taxon>Pseudomonadati</taxon>
        <taxon>Pseudomonadota</taxon>
        <taxon>Alphaproteobacteria</taxon>
        <taxon>Sphingomonadales</taxon>
        <taxon>Sphingosinicellaceae</taxon>
        <taxon>Pacificimonas</taxon>
    </lineage>
</organism>
<keyword evidence="1" id="KW-0472">Membrane</keyword>
<reference evidence="3" key="1">
    <citation type="submission" date="2017-05" db="EMBL/GenBank/DDBJ databases">
        <authorList>
            <person name="Lin X."/>
        </authorList>
    </citation>
    <scope>NUCLEOTIDE SEQUENCE [LARGE SCALE GENOMIC DNA]</scope>
    <source>
        <strain evidence="3">JLT2012</strain>
    </source>
</reference>
<keyword evidence="3" id="KW-1185">Reference proteome</keyword>
<sequence length="77" mass="8612">MTELPAQTPPEPKLRKPLGVILMIALIALYVLIVTALSDPISTLPIMVQTPIWIALGIAWIFPLKPLVRWIEVGRWS</sequence>
<evidence type="ECO:0000313" key="3">
    <source>
        <dbReference type="Proteomes" id="UP000198462"/>
    </source>
</evidence>
<accession>A0A219B6G8</accession>
<dbReference type="EMBL" id="NFZT01000001">
    <property type="protein sequence ID" value="OWV33982.1"/>
    <property type="molecule type" value="Genomic_DNA"/>
</dbReference>
<dbReference type="OrthoDB" id="7510023at2"/>
<comment type="caution">
    <text evidence="2">The sequence shown here is derived from an EMBL/GenBank/DDBJ whole genome shotgun (WGS) entry which is preliminary data.</text>
</comment>
<dbReference type="Proteomes" id="UP000198462">
    <property type="component" value="Unassembled WGS sequence"/>
</dbReference>
<dbReference type="AlphaFoldDB" id="A0A219B6G8"/>
<evidence type="ECO:0000313" key="2">
    <source>
        <dbReference type="EMBL" id="OWV33982.1"/>
    </source>
</evidence>
<dbReference type="InterPro" id="IPR021265">
    <property type="entry name" value="DUF2842"/>
</dbReference>
<evidence type="ECO:0000256" key="1">
    <source>
        <dbReference type="SAM" id="Phobius"/>
    </source>
</evidence>
<evidence type="ECO:0008006" key="4">
    <source>
        <dbReference type="Google" id="ProtNLM"/>
    </source>
</evidence>
<keyword evidence="1" id="KW-1133">Transmembrane helix</keyword>
<dbReference type="Pfam" id="PF11003">
    <property type="entry name" value="DUF2842"/>
    <property type="match status" value="1"/>
</dbReference>
<gene>
    <name evidence="2" type="ORF">B5C34_11265</name>
</gene>
<keyword evidence="1" id="KW-0812">Transmembrane</keyword>
<feature type="transmembrane region" description="Helical" evidence="1">
    <location>
        <begin position="44"/>
        <end position="62"/>
    </location>
</feature>
<feature type="transmembrane region" description="Helical" evidence="1">
    <location>
        <begin position="20"/>
        <end position="38"/>
    </location>
</feature>